<feature type="compositionally biased region" description="Basic and acidic residues" evidence="1">
    <location>
        <begin position="327"/>
        <end position="341"/>
    </location>
</feature>
<feature type="compositionally biased region" description="Polar residues" evidence="1">
    <location>
        <begin position="429"/>
        <end position="446"/>
    </location>
</feature>
<accession>A0A8R1I178</accession>
<feature type="region of interest" description="Disordered" evidence="1">
    <location>
        <begin position="89"/>
        <end position="111"/>
    </location>
</feature>
<evidence type="ECO:0000313" key="3">
    <source>
        <dbReference type="Proteomes" id="UP000005237"/>
    </source>
</evidence>
<dbReference type="AlphaFoldDB" id="A0A8R1I178"/>
<feature type="region of interest" description="Disordered" evidence="1">
    <location>
        <begin position="327"/>
        <end position="349"/>
    </location>
</feature>
<dbReference type="Proteomes" id="UP000005237">
    <property type="component" value="Unassembled WGS sequence"/>
</dbReference>
<evidence type="ECO:0000256" key="1">
    <source>
        <dbReference type="SAM" id="MobiDB-lite"/>
    </source>
</evidence>
<evidence type="ECO:0000313" key="2">
    <source>
        <dbReference type="EnsemblMetazoa" id="CJA17843b.1"/>
    </source>
</evidence>
<feature type="compositionally biased region" description="Polar residues" evidence="1">
    <location>
        <begin position="459"/>
        <end position="468"/>
    </location>
</feature>
<reference evidence="2" key="2">
    <citation type="submission" date="2022-06" db="UniProtKB">
        <authorList>
            <consortium name="EnsemblMetazoa"/>
        </authorList>
    </citation>
    <scope>IDENTIFICATION</scope>
    <source>
        <strain evidence="2">DF5081</strain>
    </source>
</reference>
<sequence>MRAKHRPWSLNFPHSLVANVAASTTVRWERGRDGWKRVAKLVSDQNEDFFLDALLASDEDIEKFEKVNFFTQSSWSKVRHVSELSEQDREELFASESSGSNEDEDTVSSINTIGGRRDHYKWILSKTNSLLSEPNFSDDVRSLERSALSVSADAETEVQITVDLSGNKEKNDLNNSVLNAQIPVPAEKTPIDNADQNINAPPINQTEQKAFATAKLEKQPTVITKPSSNTTIISNGSKENETNRVVSDLMKKSTPCSKPALQDSQIIKQSSTNMSLQDMELFPALKISPCKERTNDSQNTAMSTFSKPKSSLNTSFIKNIDCSKTSKETCEKPEKIEESKNEATSQKMVNPTRYRLRPISVSDLKDVLPDEPTPSKFENIWQQRAAEREEKLKAGKTNKVESPYNPNPSASPAQKTQVAKEPTKKVDSNGWTTFSSKKGKHTTNGQFFKNLQVIENVSNQPETTQRSPDSLEGETSKTQCQEEESNVKTSYETEERGIDSKNSEALEKRNLKRQRENQKAKEKARQAKEEKKRVKELIRLEQEKELEIRKKQKQQEEEEAFKKRNQEIVELRQERGKEKEERQIKRSSKNCDKNMEDLLHCRENMAEYLKEKGIKYRLIATRCYLAIRLKDLSEADNSLQINEAKRKIIIEFKERLAALERKNKLMMFISHTVGEKEKTFKLEEMLEYMHNDMFNLPNEALNTVQRFIRDGYNRWVEETKPENSEIMVKSMKFAESLAKKIVSMEEINDVYEQMLFMLKEYKDFHHDIFEFIGIATYLYPRINNDLFVLEEDYLLNAKDFDQLENEKAKTNTNADKNKNERHPKTNNAEREEMVVKKKNHSNGKITSKEADLDDEKEDENPECQDLSTQTEDV</sequence>
<feature type="compositionally biased region" description="Acidic residues" evidence="1">
    <location>
        <begin position="851"/>
        <end position="862"/>
    </location>
</feature>
<reference evidence="3" key="1">
    <citation type="submission" date="2010-08" db="EMBL/GenBank/DDBJ databases">
        <authorList>
            <consortium name="Caenorhabditis japonica Sequencing Consortium"/>
            <person name="Wilson R.K."/>
        </authorList>
    </citation>
    <scope>NUCLEOTIDE SEQUENCE [LARGE SCALE GENOMIC DNA]</scope>
    <source>
        <strain evidence="3">DF5081</strain>
    </source>
</reference>
<feature type="compositionally biased region" description="Basic and acidic residues" evidence="1">
    <location>
        <begin position="491"/>
        <end position="533"/>
    </location>
</feature>
<feature type="compositionally biased region" description="Basic and acidic residues" evidence="1">
    <location>
        <begin position="807"/>
        <end position="835"/>
    </location>
</feature>
<feature type="region of interest" description="Disordered" evidence="1">
    <location>
        <begin position="459"/>
        <end position="533"/>
    </location>
</feature>
<protein>
    <submittedName>
        <fullName evidence="2">Uncharacterized protein</fullName>
    </submittedName>
</protein>
<feature type="compositionally biased region" description="Low complexity" evidence="1">
    <location>
        <begin position="402"/>
        <end position="413"/>
    </location>
</feature>
<keyword evidence="3" id="KW-1185">Reference proteome</keyword>
<feature type="region of interest" description="Disordered" evidence="1">
    <location>
        <begin position="388"/>
        <end position="446"/>
    </location>
</feature>
<organism evidence="2 3">
    <name type="scientific">Caenorhabditis japonica</name>
    <dbReference type="NCBI Taxonomy" id="281687"/>
    <lineage>
        <taxon>Eukaryota</taxon>
        <taxon>Metazoa</taxon>
        <taxon>Ecdysozoa</taxon>
        <taxon>Nematoda</taxon>
        <taxon>Chromadorea</taxon>
        <taxon>Rhabditida</taxon>
        <taxon>Rhabditina</taxon>
        <taxon>Rhabditomorpha</taxon>
        <taxon>Rhabditoidea</taxon>
        <taxon>Rhabditidae</taxon>
        <taxon>Peloderinae</taxon>
        <taxon>Caenorhabditis</taxon>
    </lineage>
</organism>
<name>A0A8R1I178_CAEJA</name>
<feature type="region of interest" description="Disordered" evidence="1">
    <location>
        <begin position="807"/>
        <end position="873"/>
    </location>
</feature>
<proteinExistence type="predicted"/>
<dbReference type="EnsemblMetazoa" id="CJA17843b.1">
    <property type="protein sequence ID" value="CJA17843b.1"/>
    <property type="gene ID" value="WBGene00137048"/>
</dbReference>